<feature type="domain" description="CBS" evidence="20">
    <location>
        <begin position="530"/>
        <end position="588"/>
    </location>
</feature>
<feature type="modified residue" description="N6-succinyllysine" evidence="18">
    <location>
        <position position="100"/>
    </location>
</feature>
<keyword evidence="8 16" id="KW-0460">Magnesium</keyword>
<evidence type="ECO:0000256" key="11">
    <source>
        <dbReference type="ARBA" id="ARBA00023211"/>
    </source>
</evidence>
<dbReference type="GO" id="GO:0006097">
    <property type="term" value="P:glyoxylate cycle"/>
    <property type="evidence" value="ECO:0007669"/>
    <property type="project" value="UniProtKB-KW"/>
</dbReference>
<dbReference type="InterPro" id="IPR024084">
    <property type="entry name" value="IsoPropMal-DH-like_dom"/>
</dbReference>
<evidence type="ECO:0000256" key="10">
    <source>
        <dbReference type="ARBA" id="ARBA00023002"/>
    </source>
</evidence>
<dbReference type="GO" id="GO:0004450">
    <property type="term" value="F:isocitrate dehydrogenase (NADP+) activity"/>
    <property type="evidence" value="ECO:0007669"/>
    <property type="project" value="UniProtKB-UniRule"/>
</dbReference>
<accession>A0A3N0VAC5</accession>
<keyword evidence="19" id="KW-0129">CBS domain</keyword>
<name>A0A3N0VAC5_9GAMM</name>
<feature type="binding site" evidence="14">
    <location>
        <position position="129"/>
    </location>
    <ligand>
        <name>D-threo-isocitrate</name>
        <dbReference type="ChEBI" id="CHEBI:15562"/>
    </ligand>
</feature>
<feature type="binding site" evidence="15">
    <location>
        <position position="104"/>
    </location>
    <ligand>
        <name>NADP(+)</name>
        <dbReference type="ChEBI" id="CHEBI:58349"/>
    </ligand>
</feature>
<dbReference type="Proteomes" id="UP000282106">
    <property type="component" value="Unassembled WGS sequence"/>
</dbReference>
<dbReference type="InterPro" id="IPR046342">
    <property type="entry name" value="CBS_dom_sf"/>
</dbReference>
<sequence length="590" mass="64776">MEYRHIKIPTTGEKITIQNGKVVVPDQPIVGYVEGDGIGPDITKACLRIWDAAVAKAYGGKRKIHWCETYLGEKAAGLYDGNYCPDETLKVLQDLVVSIKGPLTTPVGGGFRSLNVALRQDLDLYACVRPVRHYAGVPSPLKTPGKVDVVIFRENTEDVYAGIEYKSGTPENEKVAKFLKEEMKAKFFEGAGIGIKPISSFGSKRLVRKAIQYAIDNGRESVTLVHKGNIMKFTEGAFRNWGYEVAREEFGNVTITEEQLYGEYKGKQPEGKIVIKDRIADIMFQMMLLRPDEFDVLATPNLNGDYLSDAIAAEVGGMGIAPGANIADHVAVFEATHGTAPKYANLNKVNPGSLLFSGVMMLEYMGWQEAADLITLVYPEVIGDGIVTYDFARQIEGATEVGTSQFADALIERIQGGVDLEAKRKAQAEQLVKERKQREIRRLLQPMEEMLDTGRVPHTVADLMTRTLITVTDNETVEEAMHVMTENDVSSVVVEPNAAGEWGIITRRDIIAKIVRAGKSPSATKVKDVATRPLKSVPAETLIQEAAAMLADHNFSRLTVEQGGKIIGIVTETDIVKAVEKFGWGLDQAI</sequence>
<evidence type="ECO:0000256" key="4">
    <source>
        <dbReference type="ARBA" id="ARBA00013013"/>
    </source>
</evidence>
<comment type="cofactor">
    <cofactor evidence="16">
        <name>Mg(2+)</name>
        <dbReference type="ChEBI" id="CHEBI:18420"/>
    </cofactor>
    <cofactor evidence="16">
        <name>Mn(2+)</name>
        <dbReference type="ChEBI" id="CHEBI:29035"/>
    </cofactor>
    <text evidence="16">Binds 1 Mg(2+) or Mn(2+) ion per subunit.</text>
</comment>
<evidence type="ECO:0000256" key="12">
    <source>
        <dbReference type="ARBA" id="ARBA00023554"/>
    </source>
</evidence>
<dbReference type="InParanoid" id="A0A3N0VAC5"/>
<feature type="modified residue" description="Phosphoserine" evidence="18">
    <location>
        <position position="113"/>
    </location>
</feature>
<reference evidence="21 22" key="1">
    <citation type="submission" date="2018-10" db="EMBL/GenBank/DDBJ databases">
        <authorList>
            <person name="Chen W.-M."/>
        </authorList>
    </citation>
    <scope>NUCLEOTIDE SEQUENCE [LARGE SCALE GENOMIC DNA]</scope>
    <source>
        <strain evidence="21 22">THS-13</strain>
    </source>
</reference>
<dbReference type="EC" id="1.1.1.42" evidence="4 13"/>
<evidence type="ECO:0000256" key="17">
    <source>
        <dbReference type="PIRSR" id="PIRSR604439-4"/>
    </source>
</evidence>
<dbReference type="SMART" id="SM00116">
    <property type="entry name" value="CBS"/>
    <property type="match status" value="2"/>
</dbReference>
<dbReference type="PROSITE" id="PS00470">
    <property type="entry name" value="IDH_IMDH"/>
    <property type="match status" value="1"/>
</dbReference>
<feature type="binding site" evidence="14">
    <location>
        <position position="153"/>
    </location>
    <ligand>
        <name>D-threo-isocitrate</name>
        <dbReference type="ChEBI" id="CHEBI:15562"/>
    </ligand>
</feature>
<dbReference type="Gene3D" id="3.40.718.10">
    <property type="entry name" value="Isopropylmalate Dehydrogenase"/>
    <property type="match status" value="1"/>
</dbReference>
<dbReference type="Pfam" id="PF00180">
    <property type="entry name" value="Iso_dh"/>
    <property type="match status" value="1"/>
</dbReference>
<evidence type="ECO:0000256" key="14">
    <source>
        <dbReference type="PIRSR" id="PIRSR604439-1"/>
    </source>
</evidence>
<comment type="similarity">
    <text evidence="2">Belongs to the isocitrate and isopropylmalate dehydrogenases family.</text>
</comment>
<evidence type="ECO:0000256" key="3">
    <source>
        <dbReference type="ARBA" id="ARBA00011738"/>
    </source>
</evidence>
<keyword evidence="7" id="KW-0479">Metal-binding</keyword>
<evidence type="ECO:0000256" key="9">
    <source>
        <dbReference type="ARBA" id="ARBA00022857"/>
    </source>
</evidence>
<dbReference type="RefSeq" id="WP_123211940.1">
    <property type="nucleotide sequence ID" value="NZ_RJVO01000004.1"/>
</dbReference>
<dbReference type="SUPFAM" id="SSF53659">
    <property type="entry name" value="Isocitrate/Isopropylmalate dehydrogenase-like"/>
    <property type="match status" value="1"/>
</dbReference>
<keyword evidence="6" id="KW-0816">Tricarboxylic acid cycle</keyword>
<dbReference type="PROSITE" id="PS51371">
    <property type="entry name" value="CBS"/>
    <property type="match status" value="2"/>
</dbReference>
<feature type="binding site" evidence="14">
    <location>
        <position position="113"/>
    </location>
    <ligand>
        <name>D-threo-isocitrate</name>
        <dbReference type="ChEBI" id="CHEBI:15562"/>
    </ligand>
</feature>
<feature type="binding site" evidence="15">
    <location>
        <position position="393"/>
    </location>
    <ligand>
        <name>NADP(+)</name>
        <dbReference type="ChEBI" id="CHEBI:58349"/>
    </ligand>
</feature>
<feature type="site" description="Critical for catalysis" evidence="17">
    <location>
        <position position="160"/>
    </location>
</feature>
<dbReference type="FunCoup" id="A0A3N0VAC5">
    <property type="interactions" value="469"/>
</dbReference>
<keyword evidence="11 16" id="KW-0464">Manganese</keyword>
<dbReference type="GO" id="GO:0006099">
    <property type="term" value="P:tricarboxylic acid cycle"/>
    <property type="evidence" value="ECO:0007669"/>
    <property type="project" value="UniProtKB-UniRule"/>
</dbReference>
<keyword evidence="22" id="KW-1185">Reference proteome</keyword>
<dbReference type="InterPro" id="IPR004439">
    <property type="entry name" value="Isocitrate_DH_NADP_dimer_prok"/>
</dbReference>
<feature type="binding site" evidence="14">
    <location>
        <position position="119"/>
    </location>
    <ligand>
        <name>D-threo-isocitrate</name>
        <dbReference type="ChEBI" id="CHEBI:15562"/>
    </ligand>
</feature>
<evidence type="ECO:0000313" key="22">
    <source>
        <dbReference type="Proteomes" id="UP000282106"/>
    </source>
</evidence>
<evidence type="ECO:0000256" key="7">
    <source>
        <dbReference type="ARBA" id="ARBA00022723"/>
    </source>
</evidence>
<evidence type="ECO:0000256" key="15">
    <source>
        <dbReference type="PIRSR" id="PIRSR604439-2"/>
    </source>
</evidence>
<gene>
    <name evidence="21" type="primary">icd</name>
    <name evidence="21" type="ORF">ED208_11000</name>
</gene>
<feature type="site" description="Critical for catalysis" evidence="17">
    <location>
        <position position="227"/>
    </location>
</feature>
<evidence type="ECO:0000256" key="16">
    <source>
        <dbReference type="PIRSR" id="PIRSR604439-3"/>
    </source>
</evidence>
<evidence type="ECO:0000256" key="2">
    <source>
        <dbReference type="ARBA" id="ARBA00007769"/>
    </source>
</evidence>
<evidence type="ECO:0000259" key="20">
    <source>
        <dbReference type="PROSITE" id="PS51371"/>
    </source>
</evidence>
<comment type="caution">
    <text evidence="21">The sequence shown here is derived from an EMBL/GenBank/DDBJ whole genome shotgun (WGS) entry which is preliminary data.</text>
</comment>
<dbReference type="InterPro" id="IPR000644">
    <property type="entry name" value="CBS_dom"/>
</dbReference>
<evidence type="ECO:0000256" key="6">
    <source>
        <dbReference type="ARBA" id="ARBA00022532"/>
    </source>
</evidence>
<dbReference type="NCBIfam" id="NF005425">
    <property type="entry name" value="PRK07006.1"/>
    <property type="match status" value="1"/>
</dbReference>
<evidence type="ECO:0000313" key="21">
    <source>
        <dbReference type="EMBL" id="ROH89726.1"/>
    </source>
</evidence>
<dbReference type="NCBIfam" id="TIGR00183">
    <property type="entry name" value="prok_nadp_idh"/>
    <property type="match status" value="1"/>
</dbReference>
<evidence type="ECO:0000256" key="5">
    <source>
        <dbReference type="ARBA" id="ARBA00022435"/>
    </source>
</evidence>
<comment type="catalytic activity">
    <reaction evidence="12">
        <text>D-threo-isocitrate + NADP(+) = 2-oxoglutarate + CO2 + NADPH</text>
        <dbReference type="Rhea" id="RHEA:19629"/>
        <dbReference type="ChEBI" id="CHEBI:15562"/>
        <dbReference type="ChEBI" id="CHEBI:16526"/>
        <dbReference type="ChEBI" id="CHEBI:16810"/>
        <dbReference type="ChEBI" id="CHEBI:57783"/>
        <dbReference type="ChEBI" id="CHEBI:58349"/>
        <dbReference type="EC" id="1.1.1.42"/>
    </reaction>
</comment>
<dbReference type="GO" id="GO:0000287">
    <property type="term" value="F:magnesium ion binding"/>
    <property type="evidence" value="ECO:0007669"/>
    <property type="project" value="InterPro"/>
</dbReference>
<dbReference type="NCBIfam" id="NF005036">
    <property type="entry name" value="PRK06451.1"/>
    <property type="match status" value="1"/>
</dbReference>
<feature type="binding site" evidence="15">
    <location>
        <position position="389"/>
    </location>
    <ligand>
        <name>NADP(+)</name>
        <dbReference type="ChEBI" id="CHEBI:58349"/>
    </ligand>
</feature>
<dbReference type="Pfam" id="PF00571">
    <property type="entry name" value="CBS"/>
    <property type="match status" value="2"/>
</dbReference>
<dbReference type="SUPFAM" id="SSF54631">
    <property type="entry name" value="CBS-domain pair"/>
    <property type="match status" value="1"/>
</dbReference>
<dbReference type="GO" id="GO:0051287">
    <property type="term" value="F:NAD binding"/>
    <property type="evidence" value="ECO:0007669"/>
    <property type="project" value="InterPro"/>
</dbReference>
<evidence type="ECO:0000256" key="8">
    <source>
        <dbReference type="ARBA" id="ARBA00022842"/>
    </source>
</evidence>
<dbReference type="AlphaFoldDB" id="A0A3N0VAC5"/>
<feature type="modified residue" description="N6-acetyllysine" evidence="18">
    <location>
        <position position="142"/>
    </location>
</feature>
<comment type="subunit">
    <text evidence="3">Homodimer.</text>
</comment>
<protein>
    <recommendedName>
        <fullName evidence="4 13">Isocitrate dehydrogenase (NADP(+))</fullName>
        <ecNumber evidence="4 13">1.1.1.42</ecNumber>
    </recommendedName>
</protein>
<keyword evidence="10 21" id="KW-0560">Oxidoreductase</keyword>
<evidence type="ECO:0000256" key="18">
    <source>
        <dbReference type="PIRSR" id="PIRSR604439-5"/>
    </source>
</evidence>
<feature type="domain" description="CBS" evidence="20">
    <location>
        <begin position="464"/>
        <end position="520"/>
    </location>
</feature>
<evidence type="ECO:0000256" key="19">
    <source>
        <dbReference type="PROSITE-ProRule" id="PRU00703"/>
    </source>
</evidence>
<organism evidence="21 22">
    <name type="scientific">Stagnimonas aquatica</name>
    <dbReference type="NCBI Taxonomy" id="2689987"/>
    <lineage>
        <taxon>Bacteria</taxon>
        <taxon>Pseudomonadati</taxon>
        <taxon>Pseudomonadota</taxon>
        <taxon>Gammaproteobacteria</taxon>
        <taxon>Nevskiales</taxon>
        <taxon>Nevskiaceae</taxon>
        <taxon>Stagnimonas</taxon>
    </lineage>
</organism>
<dbReference type="PANTHER" id="PTHR43504">
    <property type="entry name" value="ISOCITRATE DEHYDROGENASE [NADP]"/>
    <property type="match status" value="1"/>
</dbReference>
<keyword evidence="9 15" id="KW-0521">NADP</keyword>
<dbReference type="EMBL" id="RJVO01000004">
    <property type="protein sequence ID" value="ROH89726.1"/>
    <property type="molecule type" value="Genomic_DNA"/>
</dbReference>
<feature type="binding site" evidence="15">
    <location>
        <begin position="337"/>
        <end position="343"/>
    </location>
    <ligand>
        <name>NADP(+)</name>
        <dbReference type="ChEBI" id="CHEBI:58349"/>
    </ligand>
</feature>
<proteinExistence type="inferred from homology"/>
<dbReference type="InterPro" id="IPR019818">
    <property type="entry name" value="IsoCit/isopropylmalate_DH_CS"/>
</dbReference>
<evidence type="ECO:0000256" key="13">
    <source>
        <dbReference type="NCBIfam" id="TIGR00183"/>
    </source>
</evidence>
<feature type="binding site" evidence="15">
    <location>
        <position position="350"/>
    </location>
    <ligand>
        <name>NADP(+)</name>
        <dbReference type="ChEBI" id="CHEBI:58349"/>
    </ligand>
</feature>
<comment type="cofactor">
    <cofactor evidence="1">
        <name>Mn(2+)</name>
        <dbReference type="ChEBI" id="CHEBI:29035"/>
    </cofactor>
</comment>
<feature type="binding site" evidence="16">
    <location>
        <position position="305"/>
    </location>
    <ligand>
        <name>Mg(2+)</name>
        <dbReference type="ChEBI" id="CHEBI:18420"/>
    </ligand>
</feature>
<dbReference type="PANTHER" id="PTHR43504:SF1">
    <property type="entry name" value="ISOCITRATE DEHYDROGENASE [NADP]"/>
    <property type="match status" value="1"/>
</dbReference>
<dbReference type="Gene3D" id="3.10.580.10">
    <property type="entry name" value="CBS-domain"/>
    <property type="match status" value="1"/>
</dbReference>
<feature type="binding site" evidence="14">
    <location>
        <position position="115"/>
    </location>
    <ligand>
        <name>D-threo-isocitrate</name>
        <dbReference type="ChEBI" id="CHEBI:15562"/>
    </ligand>
</feature>
<dbReference type="SMART" id="SM01329">
    <property type="entry name" value="Iso_dh"/>
    <property type="match status" value="1"/>
</dbReference>
<keyword evidence="5" id="KW-0329">Glyoxylate bypass</keyword>
<evidence type="ECO:0000256" key="1">
    <source>
        <dbReference type="ARBA" id="ARBA00001936"/>
    </source>
</evidence>